<dbReference type="PANTHER" id="PTHR19957:SF83">
    <property type="entry name" value="SYNTAXIN-16"/>
    <property type="match status" value="1"/>
</dbReference>
<evidence type="ECO:0000256" key="3">
    <source>
        <dbReference type="ARBA" id="ARBA00022448"/>
    </source>
</evidence>
<comment type="similarity">
    <text evidence="2 10">Belongs to the syntaxin family.</text>
</comment>
<keyword evidence="8" id="KW-0175">Coiled coil</keyword>
<evidence type="ECO:0000256" key="10">
    <source>
        <dbReference type="RuleBase" id="RU003858"/>
    </source>
</evidence>
<dbReference type="Gene3D" id="1.20.5.110">
    <property type="match status" value="1"/>
</dbReference>
<protein>
    <submittedName>
        <fullName evidence="14">Syntaxin-41-like isoform X2</fullName>
    </submittedName>
</protein>
<evidence type="ECO:0000256" key="2">
    <source>
        <dbReference type="ARBA" id="ARBA00009063"/>
    </source>
</evidence>
<dbReference type="InterPro" id="IPR006012">
    <property type="entry name" value="Syntaxin/epimorphin_CS"/>
</dbReference>
<evidence type="ECO:0000256" key="11">
    <source>
        <dbReference type="SAM" id="Phobius"/>
    </source>
</evidence>
<dbReference type="InterPro" id="IPR045242">
    <property type="entry name" value="Syntaxin"/>
</dbReference>
<feature type="domain" description="T-SNARE coiled-coil homology" evidence="12">
    <location>
        <begin position="200"/>
        <end position="262"/>
    </location>
</feature>
<dbReference type="GO" id="GO:0005484">
    <property type="term" value="F:SNAP receptor activity"/>
    <property type="evidence" value="ECO:0007669"/>
    <property type="project" value="InterPro"/>
</dbReference>
<evidence type="ECO:0000256" key="7">
    <source>
        <dbReference type="ARBA" id="ARBA00023034"/>
    </source>
</evidence>
<dbReference type="Proteomes" id="UP000515121">
    <property type="component" value="Unplaced"/>
</dbReference>
<comment type="subcellular location">
    <subcellularLocation>
        <location evidence="1">Golgi apparatus membrane</location>
        <topology evidence="1">Single-pass type IV membrane protein</topology>
    </subcellularLocation>
</comment>
<dbReference type="SMART" id="SM00397">
    <property type="entry name" value="t_SNARE"/>
    <property type="match status" value="1"/>
</dbReference>
<dbReference type="SMART" id="SM00503">
    <property type="entry name" value="SynN"/>
    <property type="match status" value="1"/>
</dbReference>
<dbReference type="GO" id="GO:0048278">
    <property type="term" value="P:vesicle docking"/>
    <property type="evidence" value="ECO:0007669"/>
    <property type="project" value="TreeGrafter"/>
</dbReference>
<dbReference type="PANTHER" id="PTHR19957">
    <property type="entry name" value="SYNTAXIN"/>
    <property type="match status" value="1"/>
</dbReference>
<feature type="transmembrane region" description="Helical" evidence="11">
    <location>
        <begin position="270"/>
        <end position="291"/>
    </location>
</feature>
<evidence type="ECO:0000313" key="14">
    <source>
        <dbReference type="RefSeq" id="XP_022746047.1"/>
    </source>
</evidence>
<dbReference type="CDD" id="cd15845">
    <property type="entry name" value="SNARE_syntaxin16"/>
    <property type="match status" value="1"/>
</dbReference>
<proteinExistence type="inferred from homology"/>
<dbReference type="InterPro" id="IPR000727">
    <property type="entry name" value="T_SNARE_dom"/>
</dbReference>
<dbReference type="PROSITE" id="PS50192">
    <property type="entry name" value="T_SNARE"/>
    <property type="match status" value="1"/>
</dbReference>
<dbReference type="GO" id="GO:0006886">
    <property type="term" value="P:intracellular protein transport"/>
    <property type="evidence" value="ECO:0007669"/>
    <property type="project" value="InterPro"/>
</dbReference>
<dbReference type="GeneID" id="111296185"/>
<reference evidence="14" key="1">
    <citation type="submission" date="2025-08" db="UniProtKB">
        <authorList>
            <consortium name="RefSeq"/>
        </authorList>
    </citation>
    <scope>IDENTIFICATION</scope>
    <source>
        <tissue evidence="14">Fruit stalk</tissue>
    </source>
</reference>
<evidence type="ECO:0000259" key="12">
    <source>
        <dbReference type="PROSITE" id="PS50192"/>
    </source>
</evidence>
<evidence type="ECO:0000256" key="8">
    <source>
        <dbReference type="ARBA" id="ARBA00023054"/>
    </source>
</evidence>
<keyword evidence="9 11" id="KW-0472">Membrane</keyword>
<accession>A0A6P5Z0F6</accession>
<dbReference type="AlphaFoldDB" id="A0A6P5Z0F6"/>
<keyword evidence="7" id="KW-0333">Golgi apparatus</keyword>
<dbReference type="InterPro" id="IPR010989">
    <property type="entry name" value="SNARE"/>
</dbReference>
<gene>
    <name evidence="14" type="primary">LOC111296185</name>
</gene>
<keyword evidence="4 11" id="KW-0812">Transmembrane</keyword>
<dbReference type="GO" id="GO:0000149">
    <property type="term" value="F:SNARE binding"/>
    <property type="evidence" value="ECO:0007669"/>
    <property type="project" value="TreeGrafter"/>
</dbReference>
<evidence type="ECO:0000256" key="6">
    <source>
        <dbReference type="ARBA" id="ARBA00022989"/>
    </source>
</evidence>
<dbReference type="Pfam" id="PF05739">
    <property type="entry name" value="SNARE"/>
    <property type="match status" value="1"/>
</dbReference>
<name>A0A6P5Z0F6_DURZI</name>
<dbReference type="RefSeq" id="XP_022746047.1">
    <property type="nucleotide sequence ID" value="XM_022890312.1"/>
</dbReference>
<organism evidence="13 14">
    <name type="scientific">Durio zibethinus</name>
    <name type="common">Durian</name>
    <dbReference type="NCBI Taxonomy" id="66656"/>
    <lineage>
        <taxon>Eukaryota</taxon>
        <taxon>Viridiplantae</taxon>
        <taxon>Streptophyta</taxon>
        <taxon>Embryophyta</taxon>
        <taxon>Tracheophyta</taxon>
        <taxon>Spermatophyta</taxon>
        <taxon>Magnoliopsida</taxon>
        <taxon>eudicotyledons</taxon>
        <taxon>Gunneridae</taxon>
        <taxon>Pentapetalae</taxon>
        <taxon>rosids</taxon>
        <taxon>malvids</taxon>
        <taxon>Malvales</taxon>
        <taxon>Malvaceae</taxon>
        <taxon>Helicteroideae</taxon>
        <taxon>Durio</taxon>
    </lineage>
</organism>
<evidence type="ECO:0000256" key="1">
    <source>
        <dbReference type="ARBA" id="ARBA00004409"/>
    </source>
</evidence>
<keyword evidence="6 11" id="KW-1133">Transmembrane helix</keyword>
<evidence type="ECO:0000313" key="13">
    <source>
        <dbReference type="Proteomes" id="UP000515121"/>
    </source>
</evidence>
<dbReference type="SUPFAM" id="SSF47661">
    <property type="entry name" value="t-snare proteins"/>
    <property type="match status" value="1"/>
</dbReference>
<dbReference type="PROSITE" id="PS00914">
    <property type="entry name" value="SYNTAXIN"/>
    <property type="match status" value="1"/>
</dbReference>
<keyword evidence="5" id="KW-0653">Protein transport</keyword>
<dbReference type="GO" id="GO:0000139">
    <property type="term" value="C:Golgi membrane"/>
    <property type="evidence" value="ECO:0007669"/>
    <property type="project" value="UniProtKB-SubCell"/>
</dbReference>
<dbReference type="Gene3D" id="1.20.58.70">
    <property type="match status" value="1"/>
</dbReference>
<dbReference type="GO" id="GO:0031201">
    <property type="term" value="C:SNARE complex"/>
    <property type="evidence" value="ECO:0007669"/>
    <property type="project" value="TreeGrafter"/>
</dbReference>
<evidence type="ECO:0000256" key="4">
    <source>
        <dbReference type="ARBA" id="ARBA00022692"/>
    </source>
</evidence>
<sequence>MATRKRTLIFKKYRDALKSVRIPVSLSAATSSGGGPVIEMVSTSLLHPNRSYTPLRTEDPGNSSTGAITVGLPPAWVDVSEEIAANVQRARTKMAELAKAHAKALMPSFGDGKEDHQNIEALTHEITNLLKQSEKRLRKLSKAGPSEDSNIRKNVQHSLATDLQKLSVELRKKQSTYLKRLRQQKEVFNEHQMAKLKQSEAFTVEREREIQQVVESVNEVAQIMKDLSVLVIDQGTIVDRIDYNIQNVATTVEEGLKQLQKAERTQKQGGMVMCASVLVIMCFVMLVLLILKEILF</sequence>
<dbReference type="InterPro" id="IPR006011">
    <property type="entry name" value="Syntaxin_N"/>
</dbReference>
<keyword evidence="13" id="KW-1185">Reference proteome</keyword>
<evidence type="ECO:0000256" key="9">
    <source>
        <dbReference type="ARBA" id="ARBA00023136"/>
    </source>
</evidence>
<keyword evidence="3" id="KW-0813">Transport</keyword>
<dbReference type="GO" id="GO:0006906">
    <property type="term" value="P:vesicle fusion"/>
    <property type="evidence" value="ECO:0007669"/>
    <property type="project" value="TreeGrafter"/>
</dbReference>
<evidence type="ECO:0000256" key="5">
    <source>
        <dbReference type="ARBA" id="ARBA00022927"/>
    </source>
</evidence>